<comment type="function">
    <text evidence="7">Catalyzes the initial step of the lipid cycle reactions in the biosynthesis of the cell wall peptidoglycan: transfers peptidoglycan precursor phospho-MurNAc-pentapeptide from UDP-MurNAc-pentapeptide onto the lipid carrier undecaprenyl phosphate, yielding undecaprenyl-pyrophosphoryl-MurNAc-pentapeptide, known as lipid I.</text>
</comment>
<proteinExistence type="inferred from homology"/>
<evidence type="ECO:0000256" key="5">
    <source>
        <dbReference type="ARBA" id="ARBA00022989"/>
    </source>
</evidence>
<dbReference type="GO" id="GO:0008360">
    <property type="term" value="P:regulation of cell shape"/>
    <property type="evidence" value="ECO:0007669"/>
    <property type="project" value="UniProtKB-KW"/>
</dbReference>
<dbReference type="PATRIC" id="fig|1618570.3.peg.446"/>
<reference evidence="9 10" key="1">
    <citation type="journal article" date="2015" name="Nature">
        <title>rRNA introns, odd ribosomes, and small enigmatic genomes across a large radiation of phyla.</title>
        <authorList>
            <person name="Brown C.T."/>
            <person name="Hug L.A."/>
            <person name="Thomas B.C."/>
            <person name="Sharon I."/>
            <person name="Castelle C.J."/>
            <person name="Singh A."/>
            <person name="Wilkins M.J."/>
            <person name="Williams K.H."/>
            <person name="Banfield J.F."/>
        </authorList>
    </citation>
    <scope>NUCLEOTIDE SEQUENCE [LARGE SCALE GENOMIC DNA]</scope>
</reference>
<keyword evidence="7" id="KW-0961">Cell wall biogenesis/degradation</keyword>
<comment type="pathway">
    <text evidence="7">Cell wall biogenesis; peptidoglycan biosynthesis.</text>
</comment>
<feature type="binding site" evidence="8">
    <location>
        <position position="199"/>
    </location>
    <ligand>
        <name>Mg(2+)</name>
        <dbReference type="ChEBI" id="CHEBI:18420"/>
    </ligand>
</feature>
<feature type="transmembrane region" description="Helical" evidence="7">
    <location>
        <begin position="64"/>
        <end position="82"/>
    </location>
</feature>
<dbReference type="GO" id="GO:0009252">
    <property type="term" value="P:peptidoglycan biosynthetic process"/>
    <property type="evidence" value="ECO:0007669"/>
    <property type="project" value="UniProtKB-UniRule"/>
</dbReference>
<dbReference type="GO" id="GO:0051301">
    <property type="term" value="P:cell division"/>
    <property type="evidence" value="ECO:0007669"/>
    <property type="project" value="UniProtKB-KW"/>
</dbReference>
<keyword evidence="7 8" id="KW-0460">Magnesium</keyword>
<keyword evidence="5 7" id="KW-1133">Transmembrane helix</keyword>
<comment type="caution">
    <text evidence="9">The sequence shown here is derived from an EMBL/GenBank/DDBJ whole genome shotgun (WGS) entry which is preliminary data.</text>
</comment>
<dbReference type="UniPathway" id="UPA00219"/>
<dbReference type="PANTHER" id="PTHR22926:SF5">
    <property type="entry name" value="PHOSPHO-N-ACETYLMURAMOYL-PENTAPEPTIDE-TRANSFERASE HOMOLOG"/>
    <property type="match status" value="1"/>
</dbReference>
<feature type="transmembrane region" description="Helical" evidence="7">
    <location>
        <begin position="181"/>
        <end position="200"/>
    </location>
</feature>
<comment type="similarity">
    <text evidence="2 7">Belongs to the glycosyltransferase 4 family. MraY subfamily.</text>
</comment>
<gene>
    <name evidence="7" type="primary">mraY</name>
    <name evidence="9" type="ORF">UT08_C0004G0036</name>
</gene>
<comment type="cofactor">
    <cofactor evidence="7 8">
        <name>Mg(2+)</name>
        <dbReference type="ChEBI" id="CHEBI:18420"/>
    </cofactor>
</comment>
<keyword evidence="3 7" id="KW-0808">Transferase</keyword>
<evidence type="ECO:0000256" key="2">
    <source>
        <dbReference type="ARBA" id="ARBA00005583"/>
    </source>
</evidence>
<dbReference type="GO" id="GO:0008963">
    <property type="term" value="F:phospho-N-acetylmuramoyl-pentapeptide-transferase activity"/>
    <property type="evidence" value="ECO:0007669"/>
    <property type="project" value="UniProtKB-UniRule"/>
</dbReference>
<dbReference type="InterPro" id="IPR000715">
    <property type="entry name" value="Glycosyl_transferase_4"/>
</dbReference>
<sequence>MTMPTLLPLALGLILFSFIVTSVFIVPFINLLYRLKLTRKKEAPVKGKIPLFDKLHDIKAGTPVGGGILVIISVLVIFTFLFPFASRMGVFIRSSFDFKTEIFLIYFTFISFGLLGLSDDLVKMLGNPEKGTMGLLFGIKRRHKFVLQWILGLFIGFMLYSKLGIDILHLPIFNITYHLNYWYIPFAAFVIVAFSNAYNITDGLDGLAAGLLVICISAFGMIAAANLDTPLSLFIALWLGALMAFGYFNIWPARIHLGDVGALSFGAMLGIIGLLTGSIIALVVIGGLFVLELTSSAVQIFGWKVLKRPILPLAPLHNTFLAKGWEEPKIVMRAWLAGLMLAIFGLWLATI</sequence>
<dbReference type="GO" id="GO:0071555">
    <property type="term" value="P:cell wall organization"/>
    <property type="evidence" value="ECO:0007669"/>
    <property type="project" value="UniProtKB-KW"/>
</dbReference>
<dbReference type="InterPro" id="IPR003524">
    <property type="entry name" value="PNAcMuramoyl-5peptid_Trfase"/>
</dbReference>
<feature type="transmembrane region" description="Helical" evidence="7">
    <location>
        <begin position="330"/>
        <end position="349"/>
    </location>
</feature>
<dbReference type="AlphaFoldDB" id="A0A0G0NIK8"/>
<dbReference type="Pfam" id="PF00953">
    <property type="entry name" value="Glycos_transf_4"/>
    <property type="match status" value="1"/>
</dbReference>
<dbReference type="GO" id="GO:0005886">
    <property type="term" value="C:plasma membrane"/>
    <property type="evidence" value="ECO:0007669"/>
    <property type="project" value="UniProtKB-SubCell"/>
</dbReference>
<evidence type="ECO:0000256" key="3">
    <source>
        <dbReference type="ARBA" id="ARBA00022679"/>
    </source>
</evidence>
<feature type="transmembrane region" description="Helical" evidence="7">
    <location>
        <begin position="262"/>
        <end position="291"/>
    </location>
</feature>
<accession>A0A0G0NIK8</accession>
<feature type="binding site" evidence="8">
    <location>
        <position position="259"/>
    </location>
    <ligand>
        <name>Mg(2+)</name>
        <dbReference type="ChEBI" id="CHEBI:18420"/>
    </ligand>
</feature>
<keyword evidence="6 7" id="KW-0472">Membrane</keyword>
<name>A0A0G0NIK8_9BACT</name>
<feature type="transmembrane region" description="Helical" evidence="7">
    <location>
        <begin position="143"/>
        <end position="161"/>
    </location>
</feature>
<protein>
    <recommendedName>
        <fullName evidence="7">Phospho-N-acetylmuramoyl-pentapeptide-transferase</fullName>
        <ecNumber evidence="7">2.7.8.13</ecNumber>
    </recommendedName>
    <alternativeName>
        <fullName evidence="7">UDP-MurNAc-pentapeptide phosphotransferase</fullName>
    </alternativeName>
</protein>
<dbReference type="STRING" id="1618570.UT08_C0004G0036"/>
<feature type="transmembrane region" description="Helical" evidence="7">
    <location>
        <begin position="207"/>
        <end position="225"/>
    </location>
</feature>
<dbReference type="PROSITE" id="PS01348">
    <property type="entry name" value="MRAY_2"/>
    <property type="match status" value="1"/>
</dbReference>
<dbReference type="Proteomes" id="UP000034081">
    <property type="component" value="Unassembled WGS sequence"/>
</dbReference>
<evidence type="ECO:0000256" key="4">
    <source>
        <dbReference type="ARBA" id="ARBA00022692"/>
    </source>
</evidence>
<dbReference type="EC" id="2.7.8.13" evidence="7"/>
<comment type="subcellular location">
    <subcellularLocation>
        <location evidence="7">Cell membrane</location>
        <topology evidence="7">Multi-pass membrane protein</topology>
    </subcellularLocation>
    <subcellularLocation>
        <location evidence="1">Membrane</location>
        <topology evidence="1">Multi-pass membrane protein</topology>
    </subcellularLocation>
</comment>
<evidence type="ECO:0000256" key="1">
    <source>
        <dbReference type="ARBA" id="ARBA00004141"/>
    </source>
</evidence>
<keyword evidence="7" id="KW-0132">Cell division</keyword>
<keyword evidence="7 8" id="KW-0479">Metal-binding</keyword>
<keyword evidence="7" id="KW-1003">Cell membrane</keyword>
<keyword evidence="4 7" id="KW-0812">Transmembrane</keyword>
<keyword evidence="7" id="KW-0573">Peptidoglycan synthesis</keyword>
<dbReference type="EMBL" id="LBVL01000004">
    <property type="protein sequence ID" value="KKQ85724.1"/>
    <property type="molecule type" value="Genomic_DNA"/>
</dbReference>
<feature type="transmembrane region" description="Helical" evidence="7">
    <location>
        <begin position="102"/>
        <end position="122"/>
    </location>
</feature>
<organism evidence="9 10">
    <name type="scientific">Candidatus Woesebacteria bacterium GW2011_GWB1_38_8</name>
    <dbReference type="NCBI Taxonomy" id="1618570"/>
    <lineage>
        <taxon>Bacteria</taxon>
        <taxon>Candidatus Woeseibacteriota</taxon>
    </lineage>
</organism>
<keyword evidence="7" id="KW-0131">Cell cycle</keyword>
<dbReference type="HAMAP" id="MF_00038">
    <property type="entry name" value="MraY"/>
    <property type="match status" value="1"/>
</dbReference>
<evidence type="ECO:0000313" key="9">
    <source>
        <dbReference type="EMBL" id="KKQ85724.1"/>
    </source>
</evidence>
<evidence type="ECO:0000256" key="8">
    <source>
        <dbReference type="PIRSR" id="PIRSR600715-1"/>
    </source>
</evidence>
<comment type="catalytic activity">
    <reaction evidence="7">
        <text>UDP-N-acetyl-alpha-D-muramoyl-L-alanyl-gamma-D-glutamyl-meso-2,6-diaminopimeloyl-D-alanyl-D-alanine + di-trans,octa-cis-undecaprenyl phosphate = di-trans,octa-cis-undecaprenyl diphospho-N-acetyl-alpha-D-muramoyl-L-alanyl-D-glutamyl-meso-2,6-diaminopimeloyl-D-alanyl-D-alanine + UMP</text>
        <dbReference type="Rhea" id="RHEA:28386"/>
        <dbReference type="ChEBI" id="CHEBI:57865"/>
        <dbReference type="ChEBI" id="CHEBI:60392"/>
        <dbReference type="ChEBI" id="CHEBI:61386"/>
        <dbReference type="ChEBI" id="CHEBI:61387"/>
        <dbReference type="EC" id="2.7.8.13"/>
    </reaction>
</comment>
<evidence type="ECO:0000256" key="7">
    <source>
        <dbReference type="HAMAP-Rule" id="MF_00038"/>
    </source>
</evidence>
<evidence type="ECO:0000256" key="6">
    <source>
        <dbReference type="ARBA" id="ARBA00023136"/>
    </source>
</evidence>
<dbReference type="GO" id="GO:0046872">
    <property type="term" value="F:metal ion binding"/>
    <property type="evidence" value="ECO:0007669"/>
    <property type="project" value="UniProtKB-KW"/>
</dbReference>
<dbReference type="GO" id="GO:0051992">
    <property type="term" value="F:UDP-N-acetylmuramoyl-L-alanyl-D-glutamyl-meso-2,6-diaminopimelyl-D-alanyl-D-alanine:undecaprenyl-phosphate transferase activity"/>
    <property type="evidence" value="ECO:0007669"/>
    <property type="project" value="RHEA"/>
</dbReference>
<dbReference type="PANTHER" id="PTHR22926">
    <property type="entry name" value="PHOSPHO-N-ACETYLMURAMOYL-PENTAPEPTIDE-TRANSFERASE"/>
    <property type="match status" value="1"/>
</dbReference>
<evidence type="ECO:0000313" key="10">
    <source>
        <dbReference type="Proteomes" id="UP000034081"/>
    </source>
</evidence>
<keyword evidence="7" id="KW-0133">Cell shape</keyword>
<feature type="transmembrane region" description="Helical" evidence="7">
    <location>
        <begin position="231"/>
        <end position="250"/>
    </location>
</feature>
<dbReference type="InterPro" id="IPR018480">
    <property type="entry name" value="PNAcMuramoyl-5peptid_Trfase_CS"/>
</dbReference>
<feature type="transmembrane region" description="Helical" evidence="7">
    <location>
        <begin position="6"/>
        <end position="33"/>
    </location>
</feature>